<dbReference type="PROSITE" id="PS00733">
    <property type="entry name" value="RIBOSOMAL_S26E"/>
    <property type="match status" value="1"/>
</dbReference>
<dbReference type="InterPro" id="IPR038551">
    <property type="entry name" value="Ribosomal_eS26_sf"/>
</dbReference>
<dbReference type="VEuPathDB" id="AmoebaDB:FDP41_000172"/>
<proteinExistence type="inferred from homology"/>
<dbReference type="GeneID" id="68107390"/>
<evidence type="ECO:0000313" key="5">
    <source>
        <dbReference type="EMBL" id="KAF0985133.1"/>
    </source>
</evidence>
<dbReference type="Gene3D" id="3.30.1740.20">
    <property type="entry name" value="Ribosomal protein S26e"/>
    <property type="match status" value="1"/>
</dbReference>
<dbReference type="GO" id="GO:0003729">
    <property type="term" value="F:mRNA binding"/>
    <property type="evidence" value="ECO:0007669"/>
    <property type="project" value="TreeGrafter"/>
</dbReference>
<dbReference type="GO" id="GO:0003735">
    <property type="term" value="F:structural constituent of ribosome"/>
    <property type="evidence" value="ECO:0007669"/>
    <property type="project" value="InterPro"/>
</dbReference>
<dbReference type="PANTHER" id="PTHR12538:SF0">
    <property type="entry name" value="40S RIBOSOMAL PROTEIN S26"/>
    <property type="match status" value="1"/>
</dbReference>
<evidence type="ECO:0000313" key="6">
    <source>
        <dbReference type="Proteomes" id="UP000444721"/>
    </source>
</evidence>
<reference evidence="5 6" key="1">
    <citation type="journal article" date="2019" name="Sci. Rep.">
        <title>Nanopore sequencing improves the draft genome of the human pathogenic amoeba Naegleria fowleri.</title>
        <authorList>
            <person name="Liechti N."/>
            <person name="Schurch N."/>
            <person name="Bruggmann R."/>
            <person name="Wittwer M."/>
        </authorList>
    </citation>
    <scope>NUCLEOTIDE SEQUENCE [LARGE SCALE GENOMIC DNA]</scope>
    <source>
        <strain evidence="5 6">ATCC 30894</strain>
    </source>
</reference>
<keyword evidence="2 4" id="KW-0689">Ribosomal protein</keyword>
<keyword evidence="3 4" id="KW-0687">Ribonucleoprotein</keyword>
<name>A0A6A5C3Z5_NAEFO</name>
<dbReference type="Pfam" id="PF01283">
    <property type="entry name" value="Ribosomal_S26e"/>
    <property type="match status" value="1"/>
</dbReference>
<comment type="caution">
    <text evidence="5">The sequence shown here is derived from an EMBL/GenBank/DDBJ whole genome shotgun (WGS) entry which is preliminary data.</text>
</comment>
<keyword evidence="6" id="KW-1185">Reference proteome</keyword>
<dbReference type="VEuPathDB" id="AmoebaDB:NfTy_025250"/>
<dbReference type="InterPro" id="IPR047864">
    <property type="entry name" value="Ribosomal_eS26_CS"/>
</dbReference>
<dbReference type="InterPro" id="IPR000892">
    <property type="entry name" value="Ribosomal_eS26"/>
</dbReference>
<dbReference type="AlphaFoldDB" id="A0A6A5C3Z5"/>
<dbReference type="PANTHER" id="PTHR12538">
    <property type="entry name" value="40S RIBOSOMAL PROTEIN S26"/>
    <property type="match status" value="1"/>
</dbReference>
<organism evidence="5 6">
    <name type="scientific">Naegleria fowleri</name>
    <name type="common">Brain eating amoeba</name>
    <dbReference type="NCBI Taxonomy" id="5763"/>
    <lineage>
        <taxon>Eukaryota</taxon>
        <taxon>Discoba</taxon>
        <taxon>Heterolobosea</taxon>
        <taxon>Tetramitia</taxon>
        <taxon>Eutetramitia</taxon>
        <taxon>Vahlkampfiidae</taxon>
        <taxon>Naegleria</taxon>
    </lineage>
</organism>
<evidence type="ECO:0000256" key="2">
    <source>
        <dbReference type="ARBA" id="ARBA00022980"/>
    </source>
</evidence>
<dbReference type="OMA" id="KCYCVSC"/>
<evidence type="ECO:0000256" key="1">
    <source>
        <dbReference type="ARBA" id="ARBA00008596"/>
    </source>
</evidence>
<protein>
    <recommendedName>
        <fullName evidence="4">40S ribosomal protein S26</fullName>
    </recommendedName>
</protein>
<gene>
    <name evidence="5" type="ORF">FDP41_000172</name>
</gene>
<dbReference type="Proteomes" id="UP000444721">
    <property type="component" value="Unassembled WGS sequence"/>
</dbReference>
<accession>A0A6A5C3Z5</accession>
<evidence type="ECO:0000256" key="3">
    <source>
        <dbReference type="ARBA" id="ARBA00023274"/>
    </source>
</evidence>
<evidence type="ECO:0000256" key="4">
    <source>
        <dbReference type="RuleBase" id="RU363128"/>
    </source>
</evidence>
<comment type="similarity">
    <text evidence="1 4">Belongs to the eukaryotic ribosomal protein eS26 family.</text>
</comment>
<dbReference type="FunFam" id="3.30.1740.20:FF:000001">
    <property type="entry name" value="40S ribosomal protein S26"/>
    <property type="match status" value="1"/>
</dbReference>
<dbReference type="RefSeq" id="XP_044569846.1">
    <property type="nucleotide sequence ID" value="XM_044704835.1"/>
</dbReference>
<dbReference type="EMBL" id="VFQX01000001">
    <property type="protein sequence ID" value="KAF0985133.1"/>
    <property type="molecule type" value="Genomic_DNA"/>
</dbReference>
<dbReference type="VEuPathDB" id="AmoebaDB:NF0011820"/>
<dbReference type="OrthoDB" id="10262653at2759"/>
<sequence>MTSKRKNNGRALVNRGKTRAVRCDNCGKSVPKDKSIKKFLVRSMVESAAVKDITDASAYEEYALPKMYLKLHYCISCAIHGRIVRVRSKEGRKIRAPPSKPKRKTE</sequence>
<dbReference type="GO" id="GO:0022627">
    <property type="term" value="C:cytosolic small ribosomal subunit"/>
    <property type="evidence" value="ECO:0007669"/>
    <property type="project" value="TreeGrafter"/>
</dbReference>
<dbReference type="GO" id="GO:0006412">
    <property type="term" value="P:translation"/>
    <property type="evidence" value="ECO:0007669"/>
    <property type="project" value="InterPro"/>
</dbReference>